<dbReference type="InterPro" id="IPR051727">
    <property type="entry name" value="DnaJ_C3_Co-chaperones"/>
</dbReference>
<gene>
    <name evidence="6" type="ORF">ENI34_06485</name>
</gene>
<keyword evidence="3" id="KW-0256">Endoplasmic reticulum</keyword>
<evidence type="ECO:0000256" key="1">
    <source>
        <dbReference type="ARBA" id="ARBA00004240"/>
    </source>
</evidence>
<dbReference type="InterPro" id="IPR019734">
    <property type="entry name" value="TPR_rpt"/>
</dbReference>
<dbReference type="Gene3D" id="1.10.287.110">
    <property type="entry name" value="DnaJ domain"/>
    <property type="match status" value="1"/>
</dbReference>
<dbReference type="SMART" id="SM00028">
    <property type="entry name" value="TPR"/>
    <property type="match status" value="2"/>
</dbReference>
<proteinExistence type="predicted"/>
<dbReference type="GO" id="GO:0051787">
    <property type="term" value="F:misfolded protein binding"/>
    <property type="evidence" value="ECO:0007669"/>
    <property type="project" value="TreeGrafter"/>
</dbReference>
<evidence type="ECO:0000313" key="7">
    <source>
        <dbReference type="Proteomes" id="UP000885826"/>
    </source>
</evidence>
<dbReference type="PANTHER" id="PTHR44140:SF2">
    <property type="entry name" value="LD25575P"/>
    <property type="match status" value="1"/>
</dbReference>
<dbReference type="EMBL" id="DRIG01000069">
    <property type="protein sequence ID" value="HEC78773.1"/>
    <property type="molecule type" value="Genomic_DNA"/>
</dbReference>
<dbReference type="Pfam" id="PF00226">
    <property type="entry name" value="DnaJ"/>
    <property type="match status" value="1"/>
</dbReference>
<dbReference type="PROSITE" id="PS50076">
    <property type="entry name" value="DNAJ_2"/>
    <property type="match status" value="1"/>
</dbReference>
<dbReference type="Proteomes" id="UP000885826">
    <property type="component" value="Unassembled WGS sequence"/>
</dbReference>
<comment type="subcellular location">
    <subcellularLocation>
        <location evidence="1">Endoplasmic reticulum</location>
    </subcellularLocation>
</comment>
<reference evidence="6" key="1">
    <citation type="journal article" date="2020" name="mSystems">
        <title>Genome- and Community-Level Interaction Insights into Carbon Utilization and Element Cycling Functions of Hydrothermarchaeota in Hydrothermal Sediment.</title>
        <authorList>
            <person name="Zhou Z."/>
            <person name="Liu Y."/>
            <person name="Xu W."/>
            <person name="Pan J."/>
            <person name="Luo Z.H."/>
            <person name="Li M."/>
        </authorList>
    </citation>
    <scope>NUCLEOTIDE SEQUENCE</scope>
    <source>
        <strain evidence="6">HyVt-388</strain>
    </source>
</reference>
<dbReference type="SMART" id="SM00271">
    <property type="entry name" value="DnaJ"/>
    <property type="match status" value="1"/>
</dbReference>
<dbReference type="SUPFAM" id="SSF46565">
    <property type="entry name" value="Chaperone J-domain"/>
    <property type="match status" value="1"/>
</dbReference>
<organism evidence="6 7">
    <name type="scientific">candidate division WOR-3 bacterium</name>
    <dbReference type="NCBI Taxonomy" id="2052148"/>
    <lineage>
        <taxon>Bacteria</taxon>
        <taxon>Bacteria division WOR-3</taxon>
    </lineage>
</organism>
<evidence type="ECO:0000256" key="2">
    <source>
        <dbReference type="ARBA" id="ARBA00022729"/>
    </source>
</evidence>
<dbReference type="GO" id="GO:0034975">
    <property type="term" value="P:protein folding in endoplasmic reticulum"/>
    <property type="evidence" value="ECO:0007669"/>
    <property type="project" value="TreeGrafter"/>
</dbReference>
<dbReference type="GO" id="GO:0051087">
    <property type="term" value="F:protein-folding chaperone binding"/>
    <property type="evidence" value="ECO:0007669"/>
    <property type="project" value="TreeGrafter"/>
</dbReference>
<keyword evidence="4" id="KW-0802">TPR repeat</keyword>
<evidence type="ECO:0000256" key="3">
    <source>
        <dbReference type="ARBA" id="ARBA00022824"/>
    </source>
</evidence>
<name>A0A9C9EMD9_UNCW3</name>
<evidence type="ECO:0000313" key="6">
    <source>
        <dbReference type="EMBL" id="HEC78773.1"/>
    </source>
</evidence>
<dbReference type="PANTHER" id="PTHR44140">
    <property type="entry name" value="LD25575P"/>
    <property type="match status" value="1"/>
</dbReference>
<evidence type="ECO:0000256" key="4">
    <source>
        <dbReference type="PROSITE-ProRule" id="PRU00339"/>
    </source>
</evidence>
<dbReference type="Gene3D" id="1.25.40.10">
    <property type="entry name" value="Tetratricopeptide repeat domain"/>
    <property type="match status" value="1"/>
</dbReference>
<dbReference type="InterPro" id="IPR036869">
    <property type="entry name" value="J_dom_sf"/>
</dbReference>
<dbReference type="PRINTS" id="PR00625">
    <property type="entry name" value="JDOMAIN"/>
</dbReference>
<feature type="domain" description="J" evidence="5">
    <location>
        <begin position="3"/>
        <end position="71"/>
    </location>
</feature>
<sequence length="214" mass="24766">METYYSIIGVSSNATPDEIKRAYLKLAQKYHPDRFQDPEEKRKANLKFSKITESYRVLSDEKLRAEYDKSLGKGKKPTDEAKETQAKNAFQRAIAFLKQNDPWRAVNLLRIACRYNPQPIYLSYLGLALVYTKQYQNEGFEKLKQATKQMMFNPILYVNLGLAYEYTGKSSEALQAFYEALNWDKNNRAAKRGIERLGGGKKKGFFARLFGNKK</sequence>
<dbReference type="InterPro" id="IPR011990">
    <property type="entry name" value="TPR-like_helical_dom_sf"/>
</dbReference>
<dbReference type="InterPro" id="IPR001623">
    <property type="entry name" value="DnaJ_domain"/>
</dbReference>
<dbReference type="PROSITE" id="PS50005">
    <property type="entry name" value="TPR"/>
    <property type="match status" value="1"/>
</dbReference>
<keyword evidence="2" id="KW-0732">Signal</keyword>
<comment type="caution">
    <text evidence="6">The sequence shown here is derived from an EMBL/GenBank/DDBJ whole genome shotgun (WGS) entry which is preliminary data.</text>
</comment>
<feature type="repeat" description="TPR" evidence="4">
    <location>
        <begin position="154"/>
        <end position="187"/>
    </location>
</feature>
<evidence type="ECO:0000259" key="5">
    <source>
        <dbReference type="PROSITE" id="PS50076"/>
    </source>
</evidence>
<dbReference type="CDD" id="cd06257">
    <property type="entry name" value="DnaJ"/>
    <property type="match status" value="1"/>
</dbReference>
<accession>A0A9C9EMD9</accession>
<protein>
    <recommendedName>
        <fullName evidence="5">J domain-containing protein</fullName>
    </recommendedName>
</protein>
<dbReference type="AlphaFoldDB" id="A0A9C9EMD9"/>
<dbReference type="SUPFAM" id="SSF48452">
    <property type="entry name" value="TPR-like"/>
    <property type="match status" value="1"/>
</dbReference>